<feature type="domain" description="Cupin type-2" evidence="1">
    <location>
        <begin position="43"/>
        <end position="108"/>
    </location>
</feature>
<evidence type="ECO:0000259" key="1">
    <source>
        <dbReference type="Pfam" id="PF07883"/>
    </source>
</evidence>
<dbReference type="OrthoDB" id="9791637at2"/>
<comment type="caution">
    <text evidence="2">The sequence shown here is derived from an EMBL/GenBank/DDBJ whole genome shotgun (WGS) entry which is preliminary data.</text>
</comment>
<dbReference type="SUPFAM" id="SSF51182">
    <property type="entry name" value="RmlC-like cupins"/>
    <property type="match status" value="1"/>
</dbReference>
<reference evidence="2 3" key="1">
    <citation type="submission" date="2016-01" db="EMBL/GenBank/DDBJ databases">
        <title>The new phylogeny of the genus Mycobacterium.</title>
        <authorList>
            <person name="Tarcisio F."/>
            <person name="Conor M."/>
            <person name="Antonella G."/>
            <person name="Elisabetta G."/>
            <person name="Giulia F.S."/>
            <person name="Sara T."/>
            <person name="Anna F."/>
            <person name="Clotilde B."/>
            <person name="Roberto B."/>
            <person name="Veronica D.S."/>
            <person name="Fabio R."/>
            <person name="Monica P."/>
            <person name="Olivier J."/>
            <person name="Enrico T."/>
            <person name="Nicola S."/>
        </authorList>
    </citation>
    <scope>NUCLEOTIDE SEQUENCE [LARGE SCALE GENOMIC DNA]</scope>
    <source>
        <strain evidence="2 3">DSM 45731</strain>
    </source>
</reference>
<dbReference type="InterPro" id="IPR014710">
    <property type="entry name" value="RmlC-like_jellyroll"/>
</dbReference>
<proteinExistence type="predicted"/>
<evidence type="ECO:0000313" key="2">
    <source>
        <dbReference type="EMBL" id="ORV61988.1"/>
    </source>
</evidence>
<dbReference type="InterPro" id="IPR011051">
    <property type="entry name" value="RmlC_Cupin_sf"/>
</dbReference>
<dbReference type="InterPro" id="IPR053146">
    <property type="entry name" value="QDO-like"/>
</dbReference>
<keyword evidence="3" id="KW-1185">Reference proteome</keyword>
<sequence length="176" mass="19300">MTSTTQTEVTVVEPGQGEKVSLPTFGAVYKLTSADVALVEHPFEVGSITAAHRHSREDERSIVIAGKIGFRSDDTEVVLEAGGYITKPRGQMHAMWNAGTEPGRIIEVITPGAFAGYFRELGNLLAHAGHPADYGVRTLHELPEFTELADKYGLTYGYPDWMDDIIERYGLNPPTH</sequence>
<protein>
    <submittedName>
        <fullName evidence="2">Cupin</fullName>
    </submittedName>
</protein>
<dbReference type="EMBL" id="LQOW01000014">
    <property type="protein sequence ID" value="ORV61988.1"/>
    <property type="molecule type" value="Genomic_DNA"/>
</dbReference>
<name>A0A1X1UZ51_9MYCO</name>
<dbReference type="InterPro" id="IPR013096">
    <property type="entry name" value="Cupin_2"/>
</dbReference>
<dbReference type="PANTHER" id="PTHR36440">
    <property type="entry name" value="PUTATIVE (AFU_ORTHOLOGUE AFUA_8G07350)-RELATED"/>
    <property type="match status" value="1"/>
</dbReference>
<dbReference type="Pfam" id="PF07883">
    <property type="entry name" value="Cupin_2"/>
    <property type="match status" value="1"/>
</dbReference>
<dbReference type="RefSeq" id="WP_085195822.1">
    <property type="nucleotide sequence ID" value="NZ_JACKVI010000014.1"/>
</dbReference>
<gene>
    <name evidence="2" type="ORF">AWC06_11455</name>
</gene>
<dbReference type="Proteomes" id="UP000194000">
    <property type="component" value="Unassembled WGS sequence"/>
</dbReference>
<dbReference type="PANTHER" id="PTHR36440:SF1">
    <property type="entry name" value="PUTATIVE (AFU_ORTHOLOGUE AFUA_8G07350)-RELATED"/>
    <property type="match status" value="1"/>
</dbReference>
<accession>A0A1X1UZ51</accession>
<dbReference type="AlphaFoldDB" id="A0A1X1UZ51"/>
<evidence type="ECO:0000313" key="3">
    <source>
        <dbReference type="Proteomes" id="UP000194000"/>
    </source>
</evidence>
<organism evidence="2 3">
    <name type="scientific">Mycobacterium fragae</name>
    <dbReference type="NCBI Taxonomy" id="1260918"/>
    <lineage>
        <taxon>Bacteria</taxon>
        <taxon>Bacillati</taxon>
        <taxon>Actinomycetota</taxon>
        <taxon>Actinomycetes</taxon>
        <taxon>Mycobacteriales</taxon>
        <taxon>Mycobacteriaceae</taxon>
        <taxon>Mycobacterium</taxon>
    </lineage>
</organism>
<dbReference type="Gene3D" id="2.60.120.10">
    <property type="entry name" value="Jelly Rolls"/>
    <property type="match status" value="1"/>
</dbReference>
<dbReference type="STRING" id="1260918.AWC06_11455"/>